<accession>A0A6G7YBA1</accession>
<keyword evidence="3" id="KW-1185">Reference proteome</keyword>
<dbReference type="SUPFAM" id="SSF53335">
    <property type="entry name" value="S-adenosyl-L-methionine-dependent methyltransferases"/>
    <property type="match status" value="1"/>
</dbReference>
<dbReference type="EMBL" id="CP049865">
    <property type="protein sequence ID" value="QIK73956.1"/>
    <property type="molecule type" value="Genomic_DNA"/>
</dbReference>
<dbReference type="Pfam" id="PF13649">
    <property type="entry name" value="Methyltransf_25"/>
    <property type="match status" value="1"/>
</dbReference>
<name>A0A6G7YBA1_9ACTN</name>
<organism evidence="2 3">
    <name type="scientific">Propioniciclava coleopterorum</name>
    <dbReference type="NCBI Taxonomy" id="2714937"/>
    <lineage>
        <taxon>Bacteria</taxon>
        <taxon>Bacillati</taxon>
        <taxon>Actinomycetota</taxon>
        <taxon>Actinomycetes</taxon>
        <taxon>Propionibacteriales</taxon>
        <taxon>Propionibacteriaceae</taxon>
        <taxon>Propioniciclava</taxon>
    </lineage>
</organism>
<proteinExistence type="predicted"/>
<dbReference type="PANTHER" id="PTHR43591:SF110">
    <property type="entry name" value="RHODANESE DOMAIN-CONTAINING PROTEIN"/>
    <property type="match status" value="1"/>
</dbReference>
<keyword evidence="2" id="KW-0489">Methyltransferase</keyword>
<dbReference type="Proteomes" id="UP000501058">
    <property type="component" value="Chromosome"/>
</dbReference>
<reference evidence="2 3" key="1">
    <citation type="submission" date="2020-03" db="EMBL/GenBank/DDBJ databases">
        <title>Propioniciclava sp. nov., isolated from Hydrophilus acuminatus.</title>
        <authorList>
            <person name="Hyun D.-W."/>
            <person name="Bae J.-W."/>
        </authorList>
    </citation>
    <scope>NUCLEOTIDE SEQUENCE [LARGE SCALE GENOMIC DNA]</scope>
    <source>
        <strain evidence="2 3">HDW11</strain>
    </source>
</reference>
<dbReference type="GO" id="GO:0008168">
    <property type="term" value="F:methyltransferase activity"/>
    <property type="evidence" value="ECO:0007669"/>
    <property type="project" value="UniProtKB-KW"/>
</dbReference>
<dbReference type="Gene3D" id="3.40.50.150">
    <property type="entry name" value="Vaccinia Virus protein VP39"/>
    <property type="match status" value="1"/>
</dbReference>
<dbReference type="KEGG" id="prv:G7070_12530"/>
<dbReference type="AlphaFoldDB" id="A0A6G7YBA1"/>
<keyword evidence="2" id="KW-0808">Transferase</keyword>
<evidence type="ECO:0000313" key="2">
    <source>
        <dbReference type="EMBL" id="QIK73956.1"/>
    </source>
</evidence>
<evidence type="ECO:0000313" key="3">
    <source>
        <dbReference type="Proteomes" id="UP000501058"/>
    </source>
</evidence>
<gene>
    <name evidence="2" type="ORF">G7070_12530</name>
</gene>
<dbReference type="InterPro" id="IPR041698">
    <property type="entry name" value="Methyltransf_25"/>
</dbReference>
<dbReference type="CDD" id="cd02440">
    <property type="entry name" value="AdoMet_MTases"/>
    <property type="match status" value="1"/>
</dbReference>
<evidence type="ECO:0000259" key="1">
    <source>
        <dbReference type="Pfam" id="PF13649"/>
    </source>
</evidence>
<sequence length="193" mass="19750">MIAEFCAGVPAPRTVLDAGCGTGRMFPTLAAAGLAVTGLDASAGMLDRARRDHPDVPLVRGSLTDLPFPDASFAGVFAWYSTIHLPDADLPGALAELVRVTAPGGAILLGFQAGAGMRDVGGAFAPLGFDVTLPRWHRSPDALADGLAAAGAREVARMVRAPRGREADAQAVLLAGLPTRTVRCIDTRPAAAG</sequence>
<feature type="domain" description="Methyltransferase" evidence="1">
    <location>
        <begin position="15"/>
        <end position="105"/>
    </location>
</feature>
<dbReference type="GO" id="GO:0032259">
    <property type="term" value="P:methylation"/>
    <property type="evidence" value="ECO:0007669"/>
    <property type="project" value="UniProtKB-KW"/>
</dbReference>
<dbReference type="InterPro" id="IPR029063">
    <property type="entry name" value="SAM-dependent_MTases_sf"/>
</dbReference>
<dbReference type="PANTHER" id="PTHR43591">
    <property type="entry name" value="METHYLTRANSFERASE"/>
    <property type="match status" value="1"/>
</dbReference>
<protein>
    <submittedName>
        <fullName evidence="2">Class I SAM-dependent methyltransferase</fullName>
    </submittedName>
</protein>